<dbReference type="InterPro" id="IPR002716">
    <property type="entry name" value="PIN_dom"/>
</dbReference>
<dbReference type="AlphaFoldDB" id="A0A1S1NEP8"/>
<name>A0A1S1NEP8_9MYCO</name>
<dbReference type="Proteomes" id="UP000179734">
    <property type="component" value="Unassembled WGS sequence"/>
</dbReference>
<gene>
    <name evidence="7" type="primary">vapC</name>
    <name evidence="9" type="ORF">BKN37_21065</name>
</gene>
<keyword evidence="10" id="KW-1185">Reference proteome</keyword>
<comment type="similarity">
    <text evidence="7">Belongs to the PINc/VapC protein family.</text>
</comment>
<feature type="binding site" evidence="7">
    <location>
        <position position="5"/>
    </location>
    <ligand>
        <name>Mg(2+)</name>
        <dbReference type="ChEBI" id="CHEBI:18420"/>
    </ligand>
</feature>
<keyword evidence="5 7" id="KW-0378">Hydrolase</keyword>
<accession>A0A1S1NEP8</accession>
<evidence type="ECO:0000256" key="6">
    <source>
        <dbReference type="ARBA" id="ARBA00022842"/>
    </source>
</evidence>
<evidence type="ECO:0000256" key="3">
    <source>
        <dbReference type="ARBA" id="ARBA00022722"/>
    </source>
</evidence>
<dbReference type="CDD" id="cd09874">
    <property type="entry name" value="PIN_MT3492-like"/>
    <property type="match status" value="1"/>
</dbReference>
<comment type="caution">
    <text evidence="9">The sequence shown here is derived from an EMBL/GenBank/DDBJ whole genome shotgun (WGS) entry which is preliminary data.</text>
</comment>
<dbReference type="Pfam" id="PF01850">
    <property type="entry name" value="PIN"/>
    <property type="match status" value="1"/>
</dbReference>
<evidence type="ECO:0000313" key="9">
    <source>
        <dbReference type="EMBL" id="OHU98198.1"/>
    </source>
</evidence>
<evidence type="ECO:0000256" key="1">
    <source>
        <dbReference type="ARBA" id="ARBA00001946"/>
    </source>
</evidence>
<dbReference type="HAMAP" id="MF_00265">
    <property type="entry name" value="VapC_Nob1"/>
    <property type="match status" value="1"/>
</dbReference>
<dbReference type="EC" id="3.1.-.-" evidence="7"/>
<keyword evidence="7" id="KW-0800">Toxin</keyword>
<evidence type="ECO:0000259" key="8">
    <source>
        <dbReference type="Pfam" id="PF01850"/>
    </source>
</evidence>
<feature type="domain" description="PIN" evidence="8">
    <location>
        <begin position="2"/>
        <end position="121"/>
    </location>
</feature>
<evidence type="ECO:0000256" key="5">
    <source>
        <dbReference type="ARBA" id="ARBA00022801"/>
    </source>
</evidence>
<organism evidence="9 10">
    <name type="scientific">Mycobacterium talmoniae</name>
    <dbReference type="NCBI Taxonomy" id="1858794"/>
    <lineage>
        <taxon>Bacteria</taxon>
        <taxon>Bacillati</taxon>
        <taxon>Actinomycetota</taxon>
        <taxon>Actinomycetes</taxon>
        <taxon>Mycobacteriales</taxon>
        <taxon>Mycobacteriaceae</taxon>
        <taxon>Mycobacterium</taxon>
    </lineage>
</organism>
<evidence type="ECO:0000256" key="2">
    <source>
        <dbReference type="ARBA" id="ARBA00022649"/>
    </source>
</evidence>
<reference evidence="9 10" key="1">
    <citation type="submission" date="2016-10" db="EMBL/GenBank/DDBJ databases">
        <title>Genome sequence of Mycobacterium talmonii.</title>
        <authorList>
            <person name="Greninger A.L."/>
            <person name="Elliott B."/>
            <person name="Vasireddy S."/>
            <person name="Vasireddy R."/>
        </authorList>
    </citation>
    <scope>NUCLEOTIDE SEQUENCE [LARGE SCALE GENOMIC DNA]</scope>
    <source>
        <strain evidence="10">NE-TNMC-100812</strain>
    </source>
</reference>
<dbReference type="GO" id="GO:0004540">
    <property type="term" value="F:RNA nuclease activity"/>
    <property type="evidence" value="ECO:0007669"/>
    <property type="project" value="InterPro"/>
</dbReference>
<keyword evidence="2 7" id="KW-1277">Toxin-antitoxin system</keyword>
<keyword evidence="3 7" id="KW-0540">Nuclease</keyword>
<evidence type="ECO:0000256" key="4">
    <source>
        <dbReference type="ARBA" id="ARBA00022723"/>
    </source>
</evidence>
<dbReference type="SUPFAM" id="SSF88723">
    <property type="entry name" value="PIN domain-like"/>
    <property type="match status" value="1"/>
</dbReference>
<protein>
    <recommendedName>
        <fullName evidence="7">Ribonuclease VapC</fullName>
        <shortName evidence="7">RNase VapC</shortName>
        <ecNumber evidence="7">3.1.-.-</ecNumber>
    </recommendedName>
    <alternativeName>
        <fullName evidence="7">Toxin VapC</fullName>
    </alternativeName>
</protein>
<comment type="cofactor">
    <cofactor evidence="1 7">
        <name>Mg(2+)</name>
        <dbReference type="ChEBI" id="CHEBI:18420"/>
    </cofactor>
</comment>
<sequence length="140" mass="15158">MIYLDTSALVKLIRDEAESQDLADWLDERVDIPWITSVLTEVELPRAIRTVAPEGLAAVPAVLDRLDRFEIDTVVRATAAAYPDDKLRSLDAIHLATAQTASAAASLTALVAYDHRLRQAATNLGIPIAAPGTQPSNRTE</sequence>
<feature type="binding site" evidence="7">
    <location>
        <position position="91"/>
    </location>
    <ligand>
        <name>Mg(2+)</name>
        <dbReference type="ChEBI" id="CHEBI:18420"/>
    </ligand>
</feature>
<dbReference type="InterPro" id="IPR022907">
    <property type="entry name" value="VapC_family"/>
</dbReference>
<keyword evidence="4 7" id="KW-0479">Metal-binding</keyword>
<proteinExistence type="inferred from homology"/>
<dbReference type="RefSeq" id="WP_071028907.1">
    <property type="nucleotide sequence ID" value="NZ_MLQM01000150.1"/>
</dbReference>
<dbReference type="GO" id="GO:0090729">
    <property type="term" value="F:toxin activity"/>
    <property type="evidence" value="ECO:0007669"/>
    <property type="project" value="UniProtKB-KW"/>
</dbReference>
<evidence type="ECO:0000256" key="7">
    <source>
        <dbReference type="HAMAP-Rule" id="MF_00265"/>
    </source>
</evidence>
<dbReference type="Gene3D" id="3.40.50.1010">
    <property type="entry name" value="5'-nuclease"/>
    <property type="match status" value="1"/>
</dbReference>
<dbReference type="EMBL" id="MLQM01000150">
    <property type="protein sequence ID" value="OHU98198.1"/>
    <property type="molecule type" value="Genomic_DNA"/>
</dbReference>
<evidence type="ECO:0000313" key="10">
    <source>
        <dbReference type="Proteomes" id="UP000179734"/>
    </source>
</evidence>
<keyword evidence="6 7" id="KW-0460">Magnesium</keyword>
<comment type="function">
    <text evidence="7">Toxic component of a toxin-antitoxin (TA) system. An RNase.</text>
</comment>
<dbReference type="InterPro" id="IPR029060">
    <property type="entry name" value="PIN-like_dom_sf"/>
</dbReference>
<dbReference type="GO" id="GO:0016787">
    <property type="term" value="F:hydrolase activity"/>
    <property type="evidence" value="ECO:0007669"/>
    <property type="project" value="UniProtKB-KW"/>
</dbReference>
<dbReference type="GO" id="GO:0000287">
    <property type="term" value="F:magnesium ion binding"/>
    <property type="evidence" value="ECO:0007669"/>
    <property type="project" value="UniProtKB-UniRule"/>
</dbReference>